<gene>
    <name evidence="9" type="primary">INTS7</name>
    <name evidence="9" type="ORF">AWC38_SpisGene5813</name>
</gene>
<keyword evidence="10" id="KW-1185">Reference proteome</keyword>
<proteinExistence type="inferred from homology"/>
<evidence type="ECO:0000256" key="3">
    <source>
        <dbReference type="ARBA" id="ARBA00008565"/>
    </source>
</evidence>
<evidence type="ECO:0000313" key="9">
    <source>
        <dbReference type="EMBL" id="PFX29370.1"/>
    </source>
</evidence>
<feature type="region of interest" description="Disordered" evidence="6">
    <location>
        <begin position="624"/>
        <end position="648"/>
    </location>
</feature>
<dbReference type="InterPro" id="IPR033060">
    <property type="entry name" value="INTS7"/>
</dbReference>
<dbReference type="Pfam" id="PF24437">
    <property type="entry name" value="INTS7_HB"/>
    <property type="match status" value="1"/>
</dbReference>
<dbReference type="GO" id="GO:0034472">
    <property type="term" value="P:snRNA 3'-end processing"/>
    <property type="evidence" value="ECO:0007669"/>
    <property type="project" value="TreeGrafter"/>
</dbReference>
<organism evidence="9 10">
    <name type="scientific">Stylophora pistillata</name>
    <name type="common">Smooth cauliflower coral</name>
    <dbReference type="NCBI Taxonomy" id="50429"/>
    <lineage>
        <taxon>Eukaryota</taxon>
        <taxon>Metazoa</taxon>
        <taxon>Cnidaria</taxon>
        <taxon>Anthozoa</taxon>
        <taxon>Hexacorallia</taxon>
        <taxon>Scleractinia</taxon>
        <taxon>Astrocoeniina</taxon>
        <taxon>Pocilloporidae</taxon>
        <taxon>Stylophora</taxon>
    </lineage>
</organism>
<dbReference type="AlphaFoldDB" id="A0A2B4SKH7"/>
<dbReference type="InterPro" id="IPR056517">
    <property type="entry name" value="INTS7_HB"/>
</dbReference>
<evidence type="ECO:0000313" key="10">
    <source>
        <dbReference type="Proteomes" id="UP000225706"/>
    </source>
</evidence>
<sequence length="739" mass="82810">MATLLSFGTSNIGQKTSNNSDSWQDANSALSELDKGLRSSKAGEQCEAIVRFPELFEKYPFPILINSAQLKLADVFRIGSNFLRLCILKVIQQSDKHLDKILNVDEFLKRIYSVIHSNDPVARAITVRVLGSIACIVSERKNVHHREFASGLYNKIAQLIGGLNTPVEMKLKLISIFRHMHYDLQLTAKTELLLKYLMQDPRKVVKNHTLSDLRMLAKGAPHMWRIQDIEALSEFILSSCYDNLTFSALRTMVTLSRSEAVDLLKSEKDKEDSGLCEQAAVALESGAVVCCVNNQLQALKVCLSSINRLMNSYPEVAPTLVESVSSLLPTSSGAIALELCHVMVTMATQIPSVLAPLRSEILSHFAKVVINADDDSKESKDLVVGMATLVLQSYQSVAHNEDETSVANLEKMLLENLGKLTTTSRYWTMFRVGKQATRLGFHSIAAKIFGNLSSKVASEHFYFWLTALKCFCEAESVLRVSCDSQLMLAKQIAEACAKYHKGITTLKQTECLIRASMTLVKAPFIFSKYFFCSQQSTSIKNQLPRRYGSVSPYNHSEMCLTDDKRVEQEQFVQSAVKKQQRNKRKREPDMFVAAVLECTVRRICSEVCSSYFCVCSSPKKKRKLTINQESNETETTNLSPDRGDSIPETQKNSLCELQEIIAISEKPQSAASEDSQIEEFLQSLTTELRNFPTFEDVNELLREIEGDSTHLDVLGDEIESLLNTSNDPFYPGLLEVLFP</sequence>
<dbReference type="STRING" id="50429.A0A2B4SKH7"/>
<dbReference type="InterPro" id="IPR056516">
    <property type="entry name" value="INTS7_N"/>
</dbReference>
<comment type="caution">
    <text evidence="9">The sequence shown here is derived from an EMBL/GenBank/DDBJ whole genome shotgun (WGS) entry which is preliminary data.</text>
</comment>
<feature type="domain" description="Integrator complex subunit 7 helical bundle" evidence="8">
    <location>
        <begin position="442"/>
        <end position="508"/>
    </location>
</feature>
<feature type="domain" description="Integrator complex subunit 7 N-terminal" evidence="7">
    <location>
        <begin position="146"/>
        <end position="189"/>
    </location>
</feature>
<evidence type="ECO:0000259" key="7">
    <source>
        <dbReference type="Pfam" id="PF24436"/>
    </source>
</evidence>
<evidence type="ECO:0000259" key="8">
    <source>
        <dbReference type="Pfam" id="PF24437"/>
    </source>
</evidence>
<dbReference type="Proteomes" id="UP000225706">
    <property type="component" value="Unassembled WGS sequence"/>
</dbReference>
<dbReference type="PANTHER" id="PTHR13322:SF2">
    <property type="entry name" value="INTEGRATOR COMPLEX SUBUNIT 7"/>
    <property type="match status" value="1"/>
</dbReference>
<evidence type="ECO:0000256" key="5">
    <source>
        <dbReference type="ARBA" id="ARBA00023242"/>
    </source>
</evidence>
<accession>A0A2B4SKH7</accession>
<dbReference type="OrthoDB" id="5952997at2759"/>
<dbReference type="InterPro" id="IPR016024">
    <property type="entry name" value="ARM-type_fold"/>
</dbReference>
<keyword evidence="5" id="KW-0539">Nucleus</keyword>
<reference evidence="10" key="1">
    <citation type="journal article" date="2017" name="bioRxiv">
        <title>Comparative analysis of the genomes of Stylophora pistillata and Acropora digitifera provides evidence for extensive differences between species of corals.</title>
        <authorList>
            <person name="Voolstra C.R."/>
            <person name="Li Y."/>
            <person name="Liew Y.J."/>
            <person name="Baumgarten S."/>
            <person name="Zoccola D."/>
            <person name="Flot J.-F."/>
            <person name="Tambutte S."/>
            <person name="Allemand D."/>
            <person name="Aranda M."/>
        </authorList>
    </citation>
    <scope>NUCLEOTIDE SEQUENCE [LARGE SCALE GENOMIC DNA]</scope>
</reference>
<dbReference type="GO" id="GO:0005737">
    <property type="term" value="C:cytoplasm"/>
    <property type="evidence" value="ECO:0007669"/>
    <property type="project" value="UniProtKB-SubCell"/>
</dbReference>
<keyword evidence="4" id="KW-0963">Cytoplasm</keyword>
<feature type="domain" description="Integrator complex subunit 7 N-terminal" evidence="7">
    <location>
        <begin position="267"/>
        <end position="440"/>
    </location>
</feature>
<evidence type="ECO:0000256" key="2">
    <source>
        <dbReference type="ARBA" id="ARBA00004496"/>
    </source>
</evidence>
<evidence type="ECO:0000256" key="4">
    <source>
        <dbReference type="ARBA" id="ARBA00022490"/>
    </source>
</evidence>
<dbReference type="Pfam" id="PF24436">
    <property type="entry name" value="INTS7_N"/>
    <property type="match status" value="3"/>
</dbReference>
<dbReference type="SUPFAM" id="SSF48371">
    <property type="entry name" value="ARM repeat"/>
    <property type="match status" value="1"/>
</dbReference>
<dbReference type="PANTHER" id="PTHR13322">
    <property type="entry name" value="C1ORF73 PROTEIN"/>
    <property type="match status" value="1"/>
</dbReference>
<name>A0A2B4SKH7_STYPI</name>
<feature type="compositionally biased region" description="Polar residues" evidence="6">
    <location>
        <begin position="625"/>
        <end position="639"/>
    </location>
</feature>
<dbReference type="EMBL" id="LSMT01000066">
    <property type="protein sequence ID" value="PFX29370.1"/>
    <property type="molecule type" value="Genomic_DNA"/>
</dbReference>
<evidence type="ECO:0000256" key="1">
    <source>
        <dbReference type="ARBA" id="ARBA00004123"/>
    </source>
</evidence>
<evidence type="ECO:0000256" key="6">
    <source>
        <dbReference type="SAM" id="MobiDB-lite"/>
    </source>
</evidence>
<dbReference type="GO" id="GO:0032039">
    <property type="term" value="C:integrator complex"/>
    <property type="evidence" value="ECO:0007669"/>
    <property type="project" value="InterPro"/>
</dbReference>
<comment type="similarity">
    <text evidence="3">Belongs to the Integrator subunit 7 family.</text>
</comment>
<comment type="subcellular location">
    <subcellularLocation>
        <location evidence="2">Cytoplasm</location>
    </subcellularLocation>
    <subcellularLocation>
        <location evidence="1">Nucleus</location>
    </subcellularLocation>
</comment>
<protein>
    <submittedName>
        <fullName evidence="9">Integrator complex subunit 7</fullName>
    </submittedName>
</protein>
<feature type="domain" description="Integrator complex subunit 7 N-terminal" evidence="7">
    <location>
        <begin position="30"/>
        <end position="145"/>
    </location>
</feature>